<dbReference type="Proteomes" id="UP000287394">
    <property type="component" value="Chromosome"/>
</dbReference>
<gene>
    <name evidence="1" type="ORF">CCAX7_23350</name>
</gene>
<evidence type="ECO:0000313" key="2">
    <source>
        <dbReference type="Proteomes" id="UP000287394"/>
    </source>
</evidence>
<name>A0A402CV59_9BACT</name>
<protein>
    <submittedName>
        <fullName evidence="1">Uncharacterized protein</fullName>
    </submittedName>
</protein>
<reference evidence="1 2" key="1">
    <citation type="journal article" date="2019" name="Int. J. Syst. Evol. Microbiol.">
        <title>Capsulimonas corticalis gen. nov., sp. nov., an aerobic capsulated bacterium, of a novel bacterial order, Capsulimonadales ord. nov., of the class Armatimonadia of the phylum Armatimonadetes.</title>
        <authorList>
            <person name="Li J."/>
            <person name="Kudo C."/>
            <person name="Tonouchi A."/>
        </authorList>
    </citation>
    <scope>NUCLEOTIDE SEQUENCE [LARGE SCALE GENOMIC DNA]</scope>
    <source>
        <strain evidence="1 2">AX-7</strain>
    </source>
</reference>
<accession>A0A402CV59</accession>
<sequence>MKGKRRTRGNPLSEYRRIQREIRALFDPFTAKHCPSCTTPCCIKPTRVTPMDVALAVGTGHTFPHLGDMDPYTPAVSYAGNRLSENAVTLPMAASSHDASPMEPCEYLHQGRCTFPNDLRPFGCTTYVCGPMYAHLPDAQIKPIRRLTKQLEEAHAAVLHAMRDAGRMPPEKE</sequence>
<evidence type="ECO:0000313" key="1">
    <source>
        <dbReference type="EMBL" id="BDI30284.1"/>
    </source>
</evidence>
<dbReference type="KEGG" id="ccot:CCAX7_23350"/>
<dbReference type="AlphaFoldDB" id="A0A402CV59"/>
<proteinExistence type="predicted"/>
<keyword evidence="2" id="KW-1185">Reference proteome</keyword>
<organism evidence="1 2">
    <name type="scientific">Capsulimonas corticalis</name>
    <dbReference type="NCBI Taxonomy" id="2219043"/>
    <lineage>
        <taxon>Bacteria</taxon>
        <taxon>Bacillati</taxon>
        <taxon>Armatimonadota</taxon>
        <taxon>Armatimonadia</taxon>
        <taxon>Capsulimonadales</taxon>
        <taxon>Capsulimonadaceae</taxon>
        <taxon>Capsulimonas</taxon>
    </lineage>
</organism>
<dbReference type="EMBL" id="AP025739">
    <property type="protein sequence ID" value="BDI30284.1"/>
    <property type="molecule type" value="Genomic_DNA"/>
</dbReference>
<dbReference type="RefSeq" id="WP_125205949.1">
    <property type="nucleotide sequence ID" value="NZ_AP025739.1"/>
</dbReference>